<evidence type="ECO:0000256" key="6">
    <source>
        <dbReference type="ARBA" id="ARBA00023211"/>
    </source>
</evidence>
<protein>
    <submittedName>
        <fullName evidence="9">Amidase, hydantoinase/carbamoylase family</fullName>
    </submittedName>
</protein>
<evidence type="ECO:0000313" key="9">
    <source>
        <dbReference type="EMBL" id="EGL81753.1"/>
    </source>
</evidence>
<dbReference type="GO" id="GO:0016813">
    <property type="term" value="F:hydrolase activity, acting on carbon-nitrogen (but not peptide) bonds, in linear amidines"/>
    <property type="evidence" value="ECO:0007669"/>
    <property type="project" value="InterPro"/>
</dbReference>
<evidence type="ECO:0000256" key="3">
    <source>
        <dbReference type="ARBA" id="ARBA00011738"/>
    </source>
</evidence>
<comment type="similarity">
    <text evidence="2">Belongs to the peptidase M20 family.</text>
</comment>
<keyword evidence="5" id="KW-0378">Hydrolase</keyword>
<evidence type="ECO:0000256" key="5">
    <source>
        <dbReference type="ARBA" id="ARBA00022801"/>
    </source>
</evidence>
<keyword evidence="6" id="KW-0464">Manganese</keyword>
<dbReference type="PROSITE" id="PS00758">
    <property type="entry name" value="ARGE_DAPE_CPG2_1"/>
    <property type="match status" value="1"/>
</dbReference>
<sequence>MERTVMLEWLETTLKRLNVTDTMDPPQGFTRLGYTQEEWAAMDVFQQVAEELGLNVRQDAAGNRIARWETEQEDYPSVSGLTAIPGASSRPAVALGSHLDTVVSGGGYDGVAGLLCALGAVKWLKRQGFTPLYPVEIICFAAEESARFGVSTIGSKAMAGLLSVEELAGVKDQHGITLREAVEQMGLSWSDITKAERSQQEIKRFVELHIEQGTRIEKSGAQFGVATAIACPIRLKIEVEGQMGHTGTTPMDERRDALVAVAPLISFVAERAEQLSASSPCPVVATASTLQVKPNVMNVIPGWVELGIDIRSVDDKLKIQLAQSIKEKCAELEQCYHVKIKIDTLVHNPSVTLDRSVADDLLQTGERLGYKGLLMESGAGHDVMNMAHKWPSGLLFIPCREGLSHHPREYAALDDLLMGTHILAAYLQGEAGE</sequence>
<dbReference type="GO" id="GO:0046872">
    <property type="term" value="F:metal ion binding"/>
    <property type="evidence" value="ECO:0007669"/>
    <property type="project" value="UniProtKB-KW"/>
</dbReference>
<evidence type="ECO:0000256" key="7">
    <source>
        <dbReference type="PIRSR" id="PIRSR001235-1"/>
    </source>
</evidence>
<evidence type="ECO:0000256" key="2">
    <source>
        <dbReference type="ARBA" id="ARBA00006153"/>
    </source>
</evidence>
<reference evidence="9 10" key="1">
    <citation type="journal article" date="2011" name="J. Bacteriol.">
        <title>Draft genome sequence of the thermoalkaliphilic Caldalkalibacillus thermarum strain TA2.A1.</title>
        <authorList>
            <person name="Kalamorz F."/>
            <person name="Keis S."/>
            <person name="McMillan D.G."/>
            <person name="Olsson K."/>
            <person name="Stanton J.A."/>
            <person name="Stockwell P."/>
            <person name="Black M.A."/>
            <person name="Klingeman D.M."/>
            <person name="Land M.L."/>
            <person name="Han C.S."/>
            <person name="Martin S.L."/>
            <person name="Becher S.A."/>
            <person name="Peddie C.J."/>
            <person name="Morgan H.W."/>
            <person name="Matthies D."/>
            <person name="Preiss L."/>
            <person name="Meier T."/>
            <person name="Brown S.D."/>
            <person name="Cook G.M."/>
        </authorList>
    </citation>
    <scope>NUCLEOTIDE SEQUENCE [LARGE SCALE GENOMIC DNA]</scope>
    <source>
        <strain evidence="9 10">TA2.A1</strain>
    </source>
</reference>
<dbReference type="NCBIfam" id="TIGR01879">
    <property type="entry name" value="hydantase"/>
    <property type="match status" value="1"/>
</dbReference>
<feature type="binding site" evidence="8">
    <location>
        <position position="234"/>
    </location>
    <ligand>
        <name>allantoate</name>
        <dbReference type="ChEBI" id="CHEBI:17536"/>
    </ligand>
</feature>
<dbReference type="SUPFAM" id="SSF55031">
    <property type="entry name" value="Bacterial exopeptidase dimerisation domain"/>
    <property type="match status" value="1"/>
</dbReference>
<comment type="cofactor">
    <cofactor evidence="1">
        <name>Mn(2+)</name>
        <dbReference type="ChEBI" id="CHEBI:29035"/>
    </cofactor>
</comment>
<dbReference type="InterPro" id="IPR002933">
    <property type="entry name" value="Peptidase_M20"/>
</dbReference>
<feature type="binding site" evidence="7">
    <location>
        <position position="144"/>
    </location>
    <ligand>
        <name>Zn(2+)</name>
        <dbReference type="ChEBI" id="CHEBI:29105"/>
        <label>2</label>
    </ligand>
</feature>
<keyword evidence="7" id="KW-0862">Zinc</keyword>
<dbReference type="EMBL" id="AFCE01000162">
    <property type="protein sequence ID" value="EGL81753.1"/>
    <property type="molecule type" value="Genomic_DNA"/>
</dbReference>
<dbReference type="eggNOG" id="COG0624">
    <property type="taxonomic scope" value="Bacteria"/>
</dbReference>
<feature type="binding site" evidence="7">
    <location>
        <position position="109"/>
    </location>
    <ligand>
        <name>Zn(2+)</name>
        <dbReference type="ChEBI" id="CHEBI:29105"/>
        <label>2</label>
    </ligand>
</feature>
<dbReference type="InterPro" id="IPR010158">
    <property type="entry name" value="Amidase_Cbmase"/>
</dbReference>
<dbReference type="Gene3D" id="3.30.70.360">
    <property type="match status" value="1"/>
</dbReference>
<dbReference type="InterPro" id="IPR001261">
    <property type="entry name" value="ArgE/DapE_CS"/>
</dbReference>
<feature type="binding site" evidence="8">
    <location>
        <position position="298"/>
    </location>
    <ligand>
        <name>allantoate</name>
        <dbReference type="ChEBI" id="CHEBI:17536"/>
    </ligand>
</feature>
<dbReference type="CDD" id="cd03884">
    <property type="entry name" value="M20_bAS"/>
    <property type="match status" value="1"/>
</dbReference>
<dbReference type="AlphaFoldDB" id="F5LA33"/>
<evidence type="ECO:0000256" key="1">
    <source>
        <dbReference type="ARBA" id="ARBA00001936"/>
    </source>
</evidence>
<comment type="caution">
    <text evidence="9">The sequence shown here is derived from an EMBL/GenBank/DDBJ whole genome shotgun (WGS) entry which is preliminary data.</text>
</comment>
<dbReference type="SUPFAM" id="SSF53187">
    <property type="entry name" value="Zn-dependent exopeptidases"/>
    <property type="match status" value="1"/>
</dbReference>
<proteinExistence type="inferred from homology"/>
<evidence type="ECO:0000256" key="4">
    <source>
        <dbReference type="ARBA" id="ARBA00022723"/>
    </source>
</evidence>
<dbReference type="PIRSF" id="PIRSF001235">
    <property type="entry name" value="Amidase_carbamoylase"/>
    <property type="match status" value="1"/>
</dbReference>
<dbReference type="Gene3D" id="3.40.630.10">
    <property type="entry name" value="Zn peptidases"/>
    <property type="match status" value="1"/>
</dbReference>
<comment type="cofactor">
    <cofactor evidence="7">
        <name>Zn(2+)</name>
        <dbReference type="ChEBI" id="CHEBI:29105"/>
    </cofactor>
    <text evidence="7">Binds 2 Zn(2+) ions per subunit.</text>
</comment>
<dbReference type="PANTHER" id="PTHR32494:SF19">
    <property type="entry name" value="ALLANTOATE DEIMINASE-RELATED"/>
    <property type="match status" value="1"/>
</dbReference>
<evidence type="ECO:0000313" key="10">
    <source>
        <dbReference type="Proteomes" id="UP000010716"/>
    </source>
</evidence>
<dbReference type="Proteomes" id="UP000010716">
    <property type="component" value="Unassembled WGS sequence"/>
</dbReference>
<keyword evidence="4 7" id="KW-0479">Metal-binding</keyword>
<dbReference type="InterPro" id="IPR036264">
    <property type="entry name" value="Bact_exopeptidase_dim_dom"/>
</dbReference>
<name>F5LA33_CALTT</name>
<dbReference type="Pfam" id="PF01546">
    <property type="entry name" value="Peptidase_M20"/>
    <property type="match status" value="1"/>
</dbReference>
<organism evidence="9 10">
    <name type="scientific">Caldalkalibacillus thermarum (strain TA2.A1)</name>
    <dbReference type="NCBI Taxonomy" id="986075"/>
    <lineage>
        <taxon>Bacteria</taxon>
        <taxon>Bacillati</taxon>
        <taxon>Bacillota</taxon>
        <taxon>Bacilli</taxon>
        <taxon>Bacillales</taxon>
        <taxon>Bacillaceae</taxon>
        <taxon>Caldalkalibacillus</taxon>
    </lineage>
</organism>
<feature type="binding site" evidence="7">
    <location>
        <position position="109"/>
    </location>
    <ligand>
        <name>Zn(2+)</name>
        <dbReference type="ChEBI" id="CHEBI:29105"/>
        <label>1</label>
    </ligand>
</feature>
<feature type="binding site" evidence="7">
    <location>
        <position position="98"/>
    </location>
    <ligand>
        <name>Zn(2+)</name>
        <dbReference type="ChEBI" id="CHEBI:29105"/>
        <label>1</label>
    </ligand>
</feature>
<comment type="subunit">
    <text evidence="3">Homodimer.</text>
</comment>
<feature type="binding site" evidence="7">
    <location>
        <position position="209"/>
    </location>
    <ligand>
        <name>Zn(2+)</name>
        <dbReference type="ChEBI" id="CHEBI:29105"/>
        <label>1</label>
    </ligand>
</feature>
<feature type="binding site" evidence="8">
    <location>
        <position position="311"/>
    </location>
    <ligand>
        <name>allantoate</name>
        <dbReference type="ChEBI" id="CHEBI:17536"/>
    </ligand>
</feature>
<gene>
    <name evidence="9" type="ORF">CathTA2_2768</name>
</gene>
<feature type="binding site" evidence="7">
    <location>
        <position position="405"/>
    </location>
    <ligand>
        <name>Zn(2+)</name>
        <dbReference type="ChEBI" id="CHEBI:29105"/>
        <label>2</label>
    </ligand>
</feature>
<evidence type="ECO:0000256" key="8">
    <source>
        <dbReference type="PIRSR" id="PIRSR001235-2"/>
    </source>
</evidence>
<dbReference type="PANTHER" id="PTHR32494">
    <property type="entry name" value="ALLANTOATE DEIMINASE-RELATED"/>
    <property type="match status" value="1"/>
</dbReference>
<accession>F5LA33</accession>